<sequence>MPASPLFHWFLPTGGDGRDPGGVTAVQGRTGAAVRRPADIGYLGQVARAAEQAGFASLLTPVGLGCVDPWILSAALTQHTRSIGFLVAFRAGFSSPTLLAQQADAFRRFANGRLRLNVVTGGDPAEQRAYGDRLPHDARYARTDEVMAVLRDLLDGKRVDFAGDHVQLENAQLVDPATEHPVPLYFGGASPAAEAVAARRADVQLLWGETPSGIAERLARLRAGARAEGRTLRYGLRLHIIARDTSEQAWEEADRIFAGFDPEAVRASQARFAAMDSTGQARMAALHGGELTGTARDFIVAPNLWAGIGLVREGAGTALVGSHDEVAARLAEYQALGIEEFVLSGYPHLEEAYRVGEEVVPRVRALVAAETAAAQPESGPEPKPGSGPLQAASESAPESESAAQAAAQEGGRA</sequence>
<dbReference type="PANTHER" id="PTHR42847">
    <property type="entry name" value="ALKANESULFONATE MONOOXYGENASE"/>
    <property type="match status" value="1"/>
</dbReference>
<dbReference type="InterPro" id="IPR011251">
    <property type="entry name" value="Luciferase-like_dom"/>
</dbReference>
<dbReference type="PANTHER" id="PTHR42847:SF4">
    <property type="entry name" value="ALKANESULFONATE MONOOXYGENASE-RELATED"/>
    <property type="match status" value="1"/>
</dbReference>
<dbReference type="GO" id="GO:0046306">
    <property type="term" value="P:alkanesulfonate catabolic process"/>
    <property type="evidence" value="ECO:0007669"/>
    <property type="project" value="TreeGrafter"/>
</dbReference>
<dbReference type="RefSeq" id="WP_235049768.1">
    <property type="nucleotide sequence ID" value="NZ_JAKFHA010000001.1"/>
</dbReference>
<name>A0AA41PUV0_9ACTN</name>
<dbReference type="InterPro" id="IPR050172">
    <property type="entry name" value="SsuD_RutA_monooxygenase"/>
</dbReference>
<evidence type="ECO:0000313" key="7">
    <source>
        <dbReference type="EMBL" id="MCF2525740.1"/>
    </source>
</evidence>
<evidence type="ECO:0000256" key="3">
    <source>
        <dbReference type="ARBA" id="ARBA00023002"/>
    </source>
</evidence>
<dbReference type="GO" id="GO:0008726">
    <property type="term" value="F:alkanesulfonate monooxygenase activity"/>
    <property type="evidence" value="ECO:0007669"/>
    <property type="project" value="TreeGrafter"/>
</dbReference>
<feature type="region of interest" description="Disordered" evidence="5">
    <location>
        <begin position="370"/>
        <end position="413"/>
    </location>
</feature>
<proteinExistence type="predicted"/>
<reference evidence="7" key="1">
    <citation type="submission" date="2022-01" db="EMBL/GenBank/DDBJ databases">
        <title>Genome-Based Taxonomic Classification of the Phylum Actinobacteria.</title>
        <authorList>
            <person name="Gao Y."/>
        </authorList>
    </citation>
    <scope>NUCLEOTIDE SEQUENCE</scope>
    <source>
        <strain evidence="7">KLBMP 8922</strain>
    </source>
</reference>
<dbReference type="SUPFAM" id="SSF51679">
    <property type="entry name" value="Bacterial luciferase-like"/>
    <property type="match status" value="1"/>
</dbReference>
<dbReference type="CDD" id="cd01094">
    <property type="entry name" value="Alkanesulfonate_monoxygenase"/>
    <property type="match status" value="1"/>
</dbReference>
<keyword evidence="2" id="KW-0288">FMN</keyword>
<feature type="compositionally biased region" description="Low complexity" evidence="5">
    <location>
        <begin position="386"/>
        <end position="413"/>
    </location>
</feature>
<evidence type="ECO:0000256" key="5">
    <source>
        <dbReference type="SAM" id="MobiDB-lite"/>
    </source>
</evidence>
<comment type="caution">
    <text evidence="7">The sequence shown here is derived from an EMBL/GenBank/DDBJ whole genome shotgun (WGS) entry which is preliminary data.</text>
</comment>
<keyword evidence="3" id="KW-0560">Oxidoreductase</keyword>
<gene>
    <name evidence="7" type="ORF">LZ495_00675</name>
</gene>
<evidence type="ECO:0000313" key="8">
    <source>
        <dbReference type="Proteomes" id="UP001165378"/>
    </source>
</evidence>
<evidence type="ECO:0000256" key="1">
    <source>
        <dbReference type="ARBA" id="ARBA00022630"/>
    </source>
</evidence>
<keyword evidence="8" id="KW-1185">Reference proteome</keyword>
<organism evidence="7 8">
    <name type="scientific">Yinghuangia soli</name>
    <dbReference type="NCBI Taxonomy" id="2908204"/>
    <lineage>
        <taxon>Bacteria</taxon>
        <taxon>Bacillati</taxon>
        <taxon>Actinomycetota</taxon>
        <taxon>Actinomycetes</taxon>
        <taxon>Kitasatosporales</taxon>
        <taxon>Streptomycetaceae</taxon>
        <taxon>Yinghuangia</taxon>
    </lineage>
</organism>
<dbReference type="AlphaFoldDB" id="A0AA41PUV0"/>
<keyword evidence="1" id="KW-0285">Flavoprotein</keyword>
<keyword evidence="4" id="KW-0503">Monooxygenase</keyword>
<evidence type="ECO:0000256" key="2">
    <source>
        <dbReference type="ARBA" id="ARBA00022643"/>
    </source>
</evidence>
<feature type="domain" description="Luciferase-like" evidence="6">
    <location>
        <begin position="26"/>
        <end position="339"/>
    </location>
</feature>
<protein>
    <submittedName>
        <fullName evidence="7">LLM class flavin-dependent oxidoreductase</fullName>
    </submittedName>
</protein>
<accession>A0AA41PUV0</accession>
<evidence type="ECO:0000256" key="4">
    <source>
        <dbReference type="ARBA" id="ARBA00023033"/>
    </source>
</evidence>
<dbReference type="InterPro" id="IPR036661">
    <property type="entry name" value="Luciferase-like_sf"/>
</dbReference>
<dbReference type="Proteomes" id="UP001165378">
    <property type="component" value="Unassembled WGS sequence"/>
</dbReference>
<dbReference type="EMBL" id="JAKFHA010000001">
    <property type="protein sequence ID" value="MCF2525740.1"/>
    <property type="molecule type" value="Genomic_DNA"/>
</dbReference>
<evidence type="ECO:0000259" key="6">
    <source>
        <dbReference type="Pfam" id="PF00296"/>
    </source>
</evidence>
<dbReference type="Gene3D" id="3.20.20.30">
    <property type="entry name" value="Luciferase-like domain"/>
    <property type="match status" value="1"/>
</dbReference>
<dbReference type="Pfam" id="PF00296">
    <property type="entry name" value="Bac_luciferase"/>
    <property type="match status" value="1"/>
</dbReference>